<dbReference type="Proteomes" id="UP000539985">
    <property type="component" value="Unassembled WGS sequence"/>
</dbReference>
<accession>A0A7Y7XHQ9</accession>
<sequence length="634" mass="69743">MCSNKKRLILTQNNYSQVTHQNPPAPDVELAFPDGLLPLTALEAPLPVTFRLWDDASTDQTYQLLWEGDAVDTPIDVVQDDLDNPQRYLSLDIPVELLVEKNDPANPTDKKYKLGYQIYDKISQETVASLETLIEVDTTRPGLPSHGPMAFPREVDDGLTSAELTAMGNTLDVIVSSYSTMAEGDFIESFWGNIPGPTTTVQMNDVELEEVPLSFTRAFLEGVESQVGNVLSDVTYIVTDRAGNVSPRSLARQLRLLLADIPNDLPLPIVEQASPAQGGLIDYNDAQSGVTVDIPHYLGAQPEDLVTLYWGDSNPLPAIPVQDGEEDNDPILSPVLQFDIINRFPEATVNVHYEVRRNGQLVGTSLVLPVEAYLTLPVPEERLQPLTIQGTSENPNRDDNFIDPDDYELNARAIFRWVNGLRVDDAINLHWGQQVVEQWHQITLEDFNAGVDFDIEVTNTVIKLEGTGAAIPVTYTITRLTNPNPALAPTQPVVVRSKMEQPGGDLGLLEAVFTRLSDAGHVIPSLSPDGTPVLVRPYDNIKLYHDIALTFEGFELDGTPIPAARFEKTDTINPTNIDTGLTFQIPLANLISICKGYAQVTYRVEPRPEHNQEPANSLMGSAPVSMNRPGIGCS</sequence>
<comment type="caution">
    <text evidence="1">The sequence shown here is derived from an EMBL/GenBank/DDBJ whole genome shotgun (WGS) entry which is preliminary data.</text>
</comment>
<protein>
    <submittedName>
        <fullName evidence="1">Uncharacterized protein</fullName>
    </submittedName>
</protein>
<reference evidence="1 2" key="1">
    <citation type="submission" date="2020-04" db="EMBL/GenBank/DDBJ databases">
        <title>Molecular characterization of pseudomonads from Agaricus bisporus reveal novel blotch 2 pathogens in Western Europe.</title>
        <authorList>
            <person name="Taparia T."/>
            <person name="Krijger M."/>
            <person name="Haynes E."/>
            <person name="Elpinstone J.G."/>
            <person name="Noble R."/>
            <person name="Van Der Wolf J."/>
        </authorList>
    </citation>
    <scope>NUCLEOTIDE SEQUENCE [LARGE SCALE GENOMIC DNA]</scope>
    <source>
        <strain evidence="1 2">H7001</strain>
    </source>
</reference>
<proteinExistence type="predicted"/>
<organism evidence="1 2">
    <name type="scientific">Pseudomonas gingeri</name>
    <dbReference type="NCBI Taxonomy" id="117681"/>
    <lineage>
        <taxon>Bacteria</taxon>
        <taxon>Pseudomonadati</taxon>
        <taxon>Pseudomonadota</taxon>
        <taxon>Gammaproteobacteria</taxon>
        <taxon>Pseudomonadales</taxon>
        <taxon>Pseudomonadaceae</taxon>
        <taxon>Pseudomonas</taxon>
    </lineage>
</organism>
<evidence type="ECO:0000313" key="1">
    <source>
        <dbReference type="EMBL" id="NWC00110.1"/>
    </source>
</evidence>
<evidence type="ECO:0000313" key="2">
    <source>
        <dbReference type="Proteomes" id="UP000539985"/>
    </source>
</evidence>
<dbReference type="AlphaFoldDB" id="A0A7Y7XHQ9"/>
<gene>
    <name evidence="1" type="ORF">HX882_29985</name>
</gene>
<name>A0A7Y7XHQ9_9PSED</name>
<dbReference type="RefSeq" id="WP_177105562.1">
    <property type="nucleotide sequence ID" value="NZ_JACAQB010000028.1"/>
</dbReference>
<dbReference type="EMBL" id="JACAQB010000028">
    <property type="protein sequence ID" value="NWC00110.1"/>
    <property type="molecule type" value="Genomic_DNA"/>
</dbReference>